<dbReference type="GO" id="GO:0032259">
    <property type="term" value="P:methylation"/>
    <property type="evidence" value="ECO:0007669"/>
    <property type="project" value="UniProtKB-KW"/>
</dbReference>
<feature type="active site" description="Proton acceptor" evidence="6">
    <location>
        <position position="194"/>
    </location>
</feature>
<dbReference type="EC" id="2.1.1.107" evidence="1"/>
<evidence type="ECO:0000256" key="5">
    <source>
        <dbReference type="ARBA" id="ARBA00023244"/>
    </source>
</evidence>
<evidence type="ECO:0000256" key="3">
    <source>
        <dbReference type="ARBA" id="ARBA00022679"/>
    </source>
</evidence>
<dbReference type="SUPFAM" id="SSF53790">
    <property type="entry name" value="Tetrapyrrole methylase"/>
    <property type="match status" value="1"/>
</dbReference>
<dbReference type="GO" id="GO:0019354">
    <property type="term" value="P:siroheme biosynthetic process"/>
    <property type="evidence" value="ECO:0007669"/>
    <property type="project" value="InterPro"/>
</dbReference>
<dbReference type="Pfam" id="PF13241">
    <property type="entry name" value="NAD_binding_7"/>
    <property type="match status" value="1"/>
</dbReference>
<evidence type="ECO:0000313" key="9">
    <source>
        <dbReference type="Proteomes" id="UP000321484"/>
    </source>
</evidence>
<dbReference type="InterPro" id="IPR012409">
    <property type="entry name" value="Sirohaem_synth"/>
</dbReference>
<comment type="caution">
    <text evidence="8">The sequence shown here is derived from an EMBL/GenBank/DDBJ whole genome shotgun (WGS) entry which is preliminary data.</text>
</comment>
<evidence type="ECO:0000259" key="7">
    <source>
        <dbReference type="Pfam" id="PF00590"/>
    </source>
</evidence>
<reference evidence="8 9" key="1">
    <citation type="submission" date="2019-07" db="EMBL/GenBank/DDBJ databases">
        <title>Whole genome shotgun sequence of Actinotalea fermentans NBRC 105374.</title>
        <authorList>
            <person name="Hosoyama A."/>
            <person name="Uohara A."/>
            <person name="Ohji S."/>
            <person name="Ichikawa N."/>
        </authorList>
    </citation>
    <scope>NUCLEOTIDE SEQUENCE [LARGE SCALE GENOMIC DNA]</scope>
    <source>
        <strain evidence="8 9">NBRC 105374</strain>
    </source>
</reference>
<evidence type="ECO:0000256" key="1">
    <source>
        <dbReference type="ARBA" id="ARBA00012162"/>
    </source>
</evidence>
<dbReference type="InterPro" id="IPR014776">
    <property type="entry name" value="4pyrrole_Mease_sub2"/>
</dbReference>
<dbReference type="Gene3D" id="3.40.50.720">
    <property type="entry name" value="NAD(P)-binding Rossmann-like Domain"/>
    <property type="match status" value="1"/>
</dbReference>
<gene>
    <name evidence="8" type="ORF">AFE02nite_05370</name>
</gene>
<feature type="domain" description="Tetrapyrrole methylase" evidence="7">
    <location>
        <begin position="163"/>
        <end position="369"/>
    </location>
</feature>
<dbReference type="SUPFAM" id="SSF51735">
    <property type="entry name" value="NAD(P)-binding Rossmann-fold domains"/>
    <property type="match status" value="1"/>
</dbReference>
<protein>
    <recommendedName>
        <fullName evidence="1">uroporphyrinogen-III C-methyltransferase</fullName>
        <ecNumber evidence="1">2.1.1.107</ecNumber>
    </recommendedName>
</protein>
<name>A0A511YUC8_9CELL</name>
<dbReference type="Proteomes" id="UP000321484">
    <property type="component" value="Unassembled WGS sequence"/>
</dbReference>
<dbReference type="PANTHER" id="PTHR45790">
    <property type="entry name" value="SIROHEME SYNTHASE-RELATED"/>
    <property type="match status" value="1"/>
</dbReference>
<evidence type="ECO:0000256" key="2">
    <source>
        <dbReference type="ARBA" id="ARBA00022603"/>
    </source>
</evidence>
<dbReference type="GO" id="GO:0009236">
    <property type="term" value="P:cobalamin biosynthetic process"/>
    <property type="evidence" value="ECO:0007669"/>
    <property type="project" value="InterPro"/>
</dbReference>
<dbReference type="InterPro" id="IPR050161">
    <property type="entry name" value="Siro_Cobalamin_biosynth"/>
</dbReference>
<keyword evidence="4" id="KW-0949">S-adenosyl-L-methionine</keyword>
<dbReference type="InterPro" id="IPR006366">
    <property type="entry name" value="CobA/CysG_C"/>
</dbReference>
<dbReference type="GO" id="GO:0043115">
    <property type="term" value="F:precorrin-2 dehydrogenase activity"/>
    <property type="evidence" value="ECO:0007669"/>
    <property type="project" value="InterPro"/>
</dbReference>
<dbReference type="NCBIfam" id="NF004790">
    <property type="entry name" value="PRK06136.1"/>
    <property type="match status" value="1"/>
</dbReference>
<dbReference type="CDD" id="cd11642">
    <property type="entry name" value="SUMT"/>
    <property type="match status" value="1"/>
</dbReference>
<keyword evidence="5" id="KW-0627">Porphyrin biosynthesis</keyword>
<accession>A0A511YUC8</accession>
<dbReference type="InterPro" id="IPR035996">
    <property type="entry name" value="4pyrrol_Methylase_sf"/>
</dbReference>
<dbReference type="NCBIfam" id="TIGR01469">
    <property type="entry name" value="cobA_cysG_Cterm"/>
    <property type="match status" value="1"/>
</dbReference>
<dbReference type="EMBL" id="BJYK01000001">
    <property type="protein sequence ID" value="GEN78803.1"/>
    <property type="molecule type" value="Genomic_DNA"/>
</dbReference>
<keyword evidence="9" id="KW-1185">Reference proteome</keyword>
<dbReference type="Pfam" id="PF00590">
    <property type="entry name" value="TP_methylase"/>
    <property type="match status" value="1"/>
</dbReference>
<dbReference type="PIRSF" id="PIRSF036426">
    <property type="entry name" value="Sirohaem_synth"/>
    <property type="match status" value="1"/>
</dbReference>
<proteinExistence type="predicted"/>
<dbReference type="FunFam" id="3.40.1010.10:FF:000001">
    <property type="entry name" value="Siroheme synthase"/>
    <property type="match status" value="1"/>
</dbReference>
<dbReference type="PANTHER" id="PTHR45790:SF3">
    <property type="entry name" value="S-ADENOSYL-L-METHIONINE-DEPENDENT UROPORPHYRINOGEN III METHYLTRANSFERASE, CHLOROPLASTIC"/>
    <property type="match status" value="1"/>
</dbReference>
<keyword evidence="3 8" id="KW-0808">Transferase</keyword>
<dbReference type="RefSeq" id="WP_034248416.1">
    <property type="nucleotide sequence ID" value="NZ_BJYK01000001.1"/>
</dbReference>
<dbReference type="OrthoDB" id="9815856at2"/>
<dbReference type="InterPro" id="IPR036291">
    <property type="entry name" value="NAD(P)-bd_dom_sf"/>
</dbReference>
<dbReference type="Gene3D" id="3.40.1010.10">
    <property type="entry name" value="Cobalt-precorrin-4 Transmethylase, Domain 1"/>
    <property type="match status" value="1"/>
</dbReference>
<feature type="active site" description="Proton donor" evidence="6">
    <location>
        <position position="216"/>
    </location>
</feature>
<dbReference type="GO" id="GO:0004851">
    <property type="term" value="F:uroporphyrin-III C-methyltransferase activity"/>
    <property type="evidence" value="ECO:0007669"/>
    <property type="project" value="UniProtKB-EC"/>
</dbReference>
<keyword evidence="2 8" id="KW-0489">Methyltransferase</keyword>
<dbReference type="AlphaFoldDB" id="A0A511YUC8"/>
<sequence>MTTLLGLDLRARRVLLAGGGPVAARRAAALLGDGADLRVVAPQLCEDLAELAAAGGVEWCARRVREDDLDDVWLVHAATGDRAVDAALARWSADRHLWCVVASAVEVGTARTPASAVVGDVRLGVVSEGAPDPGRTRAVSTALAAVLREGRVDLRRQRPGRGRVVLVGGGPGDPDLLTLRGRRALAEADVVVTDRLGPAAVLGELAPGVEVVPVGKAPGHHPVPQEEINQILVERAARGQVVVRLKGGDPFVYGRGGEEVSACRAAGVDVEVVPGVSSALAAPAAAGIPLTHRGTTAALHVVNGHDGLDAAAATALRDRTATVVVLMGVESLPRLVAHALRDGADPDLPVAIVERATTATQRVTRARLDGIVAVASTVGVRAPAVVVLGDVAAPGLLDPPPGAAEAGER</sequence>
<dbReference type="GO" id="GO:0051287">
    <property type="term" value="F:NAD binding"/>
    <property type="evidence" value="ECO:0007669"/>
    <property type="project" value="InterPro"/>
</dbReference>
<evidence type="ECO:0000313" key="8">
    <source>
        <dbReference type="EMBL" id="GEN78803.1"/>
    </source>
</evidence>
<evidence type="ECO:0000256" key="6">
    <source>
        <dbReference type="PIRSR" id="PIRSR036426-1"/>
    </source>
</evidence>
<organism evidence="8 9">
    <name type="scientific">Actinotalea fermentans</name>
    <dbReference type="NCBI Taxonomy" id="43671"/>
    <lineage>
        <taxon>Bacteria</taxon>
        <taxon>Bacillati</taxon>
        <taxon>Actinomycetota</taxon>
        <taxon>Actinomycetes</taxon>
        <taxon>Micrococcales</taxon>
        <taxon>Cellulomonadaceae</taxon>
        <taxon>Actinotalea</taxon>
    </lineage>
</organism>
<dbReference type="GO" id="GO:0051266">
    <property type="term" value="F:sirohydrochlorin ferrochelatase activity"/>
    <property type="evidence" value="ECO:0007669"/>
    <property type="project" value="InterPro"/>
</dbReference>
<dbReference type="InterPro" id="IPR014777">
    <property type="entry name" value="4pyrrole_Mease_sub1"/>
</dbReference>
<dbReference type="InterPro" id="IPR000878">
    <property type="entry name" value="4pyrrol_Mease"/>
</dbReference>
<dbReference type="Gene3D" id="3.30.950.10">
    <property type="entry name" value="Methyltransferase, Cobalt-precorrin-4 Transmethylase, Domain 2"/>
    <property type="match status" value="1"/>
</dbReference>
<evidence type="ECO:0000256" key="4">
    <source>
        <dbReference type="ARBA" id="ARBA00022691"/>
    </source>
</evidence>